<evidence type="ECO:0000256" key="1">
    <source>
        <dbReference type="SAM" id="MobiDB-lite"/>
    </source>
</evidence>
<evidence type="ECO:0000313" key="2">
    <source>
        <dbReference type="EMBL" id="AWT57034.1"/>
    </source>
</evidence>
<feature type="region of interest" description="Disordered" evidence="1">
    <location>
        <begin position="187"/>
        <end position="265"/>
    </location>
</feature>
<dbReference type="EMBL" id="CP027541">
    <property type="protein sequence ID" value="AWT57034.1"/>
    <property type="molecule type" value="Genomic_DNA"/>
</dbReference>
<protein>
    <submittedName>
        <fullName evidence="2">Uncharacterized protein</fullName>
    </submittedName>
</protein>
<organism evidence="2 3">
    <name type="scientific">Mycolicibacterium smegmatis (strain MKD8)</name>
    <name type="common">Mycobacterium smegmatis</name>
    <dbReference type="NCBI Taxonomy" id="1214915"/>
    <lineage>
        <taxon>Bacteria</taxon>
        <taxon>Bacillati</taxon>
        <taxon>Actinomycetota</taxon>
        <taxon>Actinomycetes</taxon>
        <taxon>Mycobacteriales</taxon>
        <taxon>Mycobacteriaceae</taxon>
        <taxon>Mycolicibacterium</taxon>
    </lineage>
</organism>
<feature type="compositionally biased region" description="Polar residues" evidence="1">
    <location>
        <begin position="57"/>
        <end position="70"/>
    </location>
</feature>
<gene>
    <name evidence="2" type="ORF">D806_060960</name>
</gene>
<reference evidence="3" key="2">
    <citation type="submission" date="2018-03" db="EMBL/GenBank/DDBJ databases">
        <authorList>
            <person name="Derbyshire K."/>
            <person name="Gray T.A."/>
            <person name="Champion M."/>
        </authorList>
    </citation>
    <scope>NUCLEOTIDE SEQUENCE [LARGE SCALE GENOMIC DNA]</scope>
    <source>
        <strain evidence="3">MKD8</strain>
    </source>
</reference>
<feature type="compositionally biased region" description="Basic and acidic residues" evidence="1">
    <location>
        <begin position="148"/>
        <end position="157"/>
    </location>
</feature>
<dbReference type="Proteomes" id="UP000011200">
    <property type="component" value="Chromosome"/>
</dbReference>
<sequence>MTPRPSAAADDGQRSPVDLAWTTRQQPGADQSAARDTQPGKNLTPGHSVRSRPGRTAWSSAQSVTPQRRNAYQDRHQCNYQQRHRRAGQYGVGEGVWRERNFTARDMRMFDRDEQRRVSGIGNQRVRAVGCMGVVCVDQCGFRTQDREPECNRRGDDCTSSPHGHRAETPHNVANCNSRTVRAISARESTSGCDRTAMSQQSLSSTHTRNSYSAPKAVLNNPFGGLMSMNESHRSPPRSASPGLSALRRPQTGTPFKAKRISLLK</sequence>
<reference evidence="2 3" key="1">
    <citation type="journal article" date="2013" name="Genome Announc.">
        <title>Draft genome sequence of MKD8, a conjugal recipient Mycobacterium smegmatis strain.</title>
        <authorList>
            <person name="Gray T.A."/>
            <person name="Palumbo M.J."/>
            <person name="Derbyshire K.M."/>
        </authorList>
    </citation>
    <scope>NUCLEOTIDE SEQUENCE [LARGE SCALE GENOMIC DNA]</scope>
    <source>
        <strain evidence="2 3">MKD8</strain>
    </source>
</reference>
<dbReference type="AlphaFoldDB" id="A0A2U9PZ84"/>
<name>A0A2U9PZ84_MYCSE</name>
<feature type="region of interest" description="Disordered" evidence="1">
    <location>
        <begin position="1"/>
        <end position="72"/>
    </location>
</feature>
<proteinExistence type="predicted"/>
<feature type="compositionally biased region" description="Polar residues" evidence="1">
    <location>
        <begin position="187"/>
        <end position="213"/>
    </location>
</feature>
<evidence type="ECO:0000313" key="3">
    <source>
        <dbReference type="Proteomes" id="UP000011200"/>
    </source>
</evidence>
<feature type="region of interest" description="Disordered" evidence="1">
    <location>
        <begin position="148"/>
        <end position="170"/>
    </location>
</feature>
<accession>A0A2U9PZ84</accession>